<dbReference type="RefSeq" id="WP_017895728.1">
    <property type="nucleotide sequence ID" value="NZ_CBXI010000024.1"/>
</dbReference>
<dbReference type="GeneID" id="43509236"/>
<proteinExistence type="predicted"/>
<dbReference type="AlphaFoldDB" id="W6N5D4"/>
<reference evidence="1 2" key="1">
    <citation type="journal article" date="2015" name="Genome Announc.">
        <title>Draft Genome Sequence of Clostridium tyrobutyricum Strain DIVETGP, Isolated from Cow's Milk for Grana Padano Production.</title>
        <authorList>
            <person name="Soggiu A."/>
            <person name="Piras C."/>
            <person name="Gaiarsa S."/>
            <person name="Sassera D."/>
            <person name="Roncada P."/>
            <person name="Bendixen E."/>
            <person name="Brasca M."/>
            <person name="Bonizzi L."/>
        </authorList>
    </citation>
    <scope>NUCLEOTIDE SEQUENCE [LARGE SCALE GENOMIC DNA]</scope>
    <source>
        <strain evidence="1 2">DIVETGP</strain>
    </source>
</reference>
<name>W6N5D4_CLOTY</name>
<gene>
    <name evidence="1" type="ORF">CTDIVETGP_1566</name>
</gene>
<protein>
    <submittedName>
        <fullName evidence="1">Uncharacterized protein</fullName>
    </submittedName>
</protein>
<sequence>MHERRERGVKVKEILKDKIEKQNKNKSRRGEHLSFYDYQRLMMHDCFRRVRGAIKRVR</sequence>
<dbReference type="EMBL" id="CBXI010000024">
    <property type="protein sequence ID" value="CDL91496.1"/>
    <property type="molecule type" value="Genomic_DNA"/>
</dbReference>
<evidence type="ECO:0000313" key="2">
    <source>
        <dbReference type="Proteomes" id="UP000019482"/>
    </source>
</evidence>
<dbReference type="OrthoDB" id="9986635at2"/>
<keyword evidence="2" id="KW-1185">Reference proteome</keyword>
<organism evidence="1 2">
    <name type="scientific">Clostridium tyrobutyricum DIVETGP</name>
    <dbReference type="NCBI Taxonomy" id="1408889"/>
    <lineage>
        <taxon>Bacteria</taxon>
        <taxon>Bacillati</taxon>
        <taxon>Bacillota</taxon>
        <taxon>Clostridia</taxon>
        <taxon>Eubacteriales</taxon>
        <taxon>Clostridiaceae</taxon>
        <taxon>Clostridium</taxon>
    </lineage>
</organism>
<comment type="caution">
    <text evidence="1">The sequence shown here is derived from an EMBL/GenBank/DDBJ whole genome shotgun (WGS) entry which is preliminary data.</text>
</comment>
<evidence type="ECO:0000313" key="1">
    <source>
        <dbReference type="EMBL" id="CDL91496.1"/>
    </source>
</evidence>
<accession>W6N5D4</accession>
<dbReference type="Proteomes" id="UP000019482">
    <property type="component" value="Unassembled WGS sequence"/>
</dbReference>